<accession>A0ABD1VYH1</accession>
<gene>
    <name evidence="1" type="ORF">Adt_03438</name>
</gene>
<dbReference type="AlphaFoldDB" id="A0ABD1VYH1"/>
<protein>
    <submittedName>
        <fullName evidence="1">Uncharacterized protein</fullName>
    </submittedName>
</protein>
<proteinExistence type="predicted"/>
<sequence>MDFGELPCHMKKFMEFLVVDTCSAFHGILRRTALKDLQVVTSIHHLAMKFPTLVGVAKVHGNQTKERAWLVNDLRKVTKCEDVPSTVMTMQTELMDIDPKKVEEKMVLNEV</sequence>
<name>A0ABD1VYH1_9LAMI</name>
<evidence type="ECO:0000313" key="2">
    <source>
        <dbReference type="Proteomes" id="UP001604336"/>
    </source>
</evidence>
<dbReference type="EMBL" id="JBFOLK010000001">
    <property type="protein sequence ID" value="KAL2542460.1"/>
    <property type="molecule type" value="Genomic_DNA"/>
</dbReference>
<comment type="caution">
    <text evidence="1">The sequence shown here is derived from an EMBL/GenBank/DDBJ whole genome shotgun (WGS) entry which is preliminary data.</text>
</comment>
<dbReference type="Proteomes" id="UP001604336">
    <property type="component" value="Unassembled WGS sequence"/>
</dbReference>
<reference evidence="2" key="1">
    <citation type="submission" date="2024-07" db="EMBL/GenBank/DDBJ databases">
        <title>Two chromosome-level genome assemblies of Korean endemic species Abeliophyllum distichum and Forsythia ovata (Oleaceae).</title>
        <authorList>
            <person name="Jang H."/>
        </authorList>
    </citation>
    <scope>NUCLEOTIDE SEQUENCE [LARGE SCALE GENOMIC DNA]</scope>
</reference>
<organism evidence="1 2">
    <name type="scientific">Abeliophyllum distichum</name>
    <dbReference type="NCBI Taxonomy" id="126358"/>
    <lineage>
        <taxon>Eukaryota</taxon>
        <taxon>Viridiplantae</taxon>
        <taxon>Streptophyta</taxon>
        <taxon>Embryophyta</taxon>
        <taxon>Tracheophyta</taxon>
        <taxon>Spermatophyta</taxon>
        <taxon>Magnoliopsida</taxon>
        <taxon>eudicotyledons</taxon>
        <taxon>Gunneridae</taxon>
        <taxon>Pentapetalae</taxon>
        <taxon>asterids</taxon>
        <taxon>lamiids</taxon>
        <taxon>Lamiales</taxon>
        <taxon>Oleaceae</taxon>
        <taxon>Forsythieae</taxon>
        <taxon>Abeliophyllum</taxon>
    </lineage>
</organism>
<keyword evidence="2" id="KW-1185">Reference proteome</keyword>
<evidence type="ECO:0000313" key="1">
    <source>
        <dbReference type="EMBL" id="KAL2542460.1"/>
    </source>
</evidence>